<gene>
    <name evidence="3" type="ORF">GCM10012284_52100</name>
</gene>
<proteinExistence type="predicted"/>
<name>A0A8J3FRE7_9ACTN</name>
<dbReference type="InterPro" id="IPR015797">
    <property type="entry name" value="NUDIX_hydrolase-like_dom_sf"/>
</dbReference>
<dbReference type="InterPro" id="IPR000086">
    <property type="entry name" value="NUDIX_hydrolase_dom"/>
</dbReference>
<dbReference type="InterPro" id="IPR029033">
    <property type="entry name" value="His_PPase_superfam"/>
</dbReference>
<feature type="domain" description="Nudix hydrolase" evidence="2">
    <location>
        <begin position="3"/>
        <end position="134"/>
    </location>
</feature>
<dbReference type="Gene3D" id="3.90.79.10">
    <property type="entry name" value="Nucleoside Triphosphate Pyrophosphohydrolase"/>
    <property type="match status" value="1"/>
</dbReference>
<dbReference type="InterPro" id="IPR051325">
    <property type="entry name" value="Nudix_hydrolase_domain"/>
</dbReference>
<dbReference type="Gene3D" id="3.40.50.1240">
    <property type="entry name" value="Phosphoglycerate mutase-like"/>
    <property type="match status" value="1"/>
</dbReference>
<organism evidence="3 4">
    <name type="scientific">Mangrovihabitans endophyticus</name>
    <dbReference type="NCBI Taxonomy" id="1751298"/>
    <lineage>
        <taxon>Bacteria</taxon>
        <taxon>Bacillati</taxon>
        <taxon>Actinomycetota</taxon>
        <taxon>Actinomycetes</taxon>
        <taxon>Micromonosporales</taxon>
        <taxon>Micromonosporaceae</taxon>
        <taxon>Mangrovihabitans</taxon>
    </lineage>
</organism>
<dbReference type="InterPro" id="IPR013078">
    <property type="entry name" value="His_Pase_superF_clade-1"/>
</dbReference>
<evidence type="ECO:0000313" key="4">
    <source>
        <dbReference type="Proteomes" id="UP000656042"/>
    </source>
</evidence>
<dbReference type="GO" id="GO:0006754">
    <property type="term" value="P:ATP biosynthetic process"/>
    <property type="evidence" value="ECO:0007669"/>
    <property type="project" value="TreeGrafter"/>
</dbReference>
<protein>
    <submittedName>
        <fullName evidence="3">Putative hydrolase MutT/NUDIX</fullName>
    </submittedName>
</protein>
<reference evidence="3" key="1">
    <citation type="journal article" date="2014" name="Int. J. Syst. Evol. Microbiol.">
        <title>Complete genome sequence of Corynebacterium casei LMG S-19264T (=DSM 44701T), isolated from a smear-ripened cheese.</title>
        <authorList>
            <consortium name="US DOE Joint Genome Institute (JGI-PGF)"/>
            <person name="Walter F."/>
            <person name="Albersmeier A."/>
            <person name="Kalinowski J."/>
            <person name="Ruckert C."/>
        </authorList>
    </citation>
    <scope>NUCLEOTIDE SEQUENCE</scope>
    <source>
        <strain evidence="3">CGMCC 4.7299</strain>
    </source>
</reference>
<dbReference type="AlphaFoldDB" id="A0A8J3FRE7"/>
<dbReference type="PANTHER" id="PTHR21340:SF0">
    <property type="entry name" value="BIS(5'-NUCLEOSYL)-TETRAPHOSPHATASE [ASYMMETRICAL]"/>
    <property type="match status" value="1"/>
</dbReference>
<accession>A0A8J3FRE7</accession>
<reference evidence="3" key="2">
    <citation type="submission" date="2020-09" db="EMBL/GenBank/DDBJ databases">
        <authorList>
            <person name="Sun Q."/>
            <person name="Zhou Y."/>
        </authorList>
    </citation>
    <scope>NUCLEOTIDE SEQUENCE</scope>
    <source>
        <strain evidence="3">CGMCC 4.7299</strain>
    </source>
</reference>
<dbReference type="PROSITE" id="PS51462">
    <property type="entry name" value="NUDIX"/>
    <property type="match status" value="1"/>
</dbReference>
<dbReference type="PANTHER" id="PTHR21340">
    <property type="entry name" value="DIADENOSINE 5,5-P1,P4-TETRAPHOSPHATE PYROPHOSPHOHYDROLASE MUTT"/>
    <property type="match status" value="1"/>
</dbReference>
<evidence type="ECO:0000256" key="1">
    <source>
        <dbReference type="ARBA" id="ARBA00022801"/>
    </source>
</evidence>
<dbReference type="SMART" id="SM00855">
    <property type="entry name" value="PGAM"/>
    <property type="match status" value="1"/>
</dbReference>
<dbReference type="Pfam" id="PF00293">
    <property type="entry name" value="NUDIX"/>
    <property type="match status" value="1"/>
</dbReference>
<dbReference type="CDD" id="cd03673">
    <property type="entry name" value="NUDIX_Ap6A_hydrolase"/>
    <property type="match status" value="1"/>
</dbReference>
<evidence type="ECO:0000259" key="2">
    <source>
        <dbReference type="PROSITE" id="PS51462"/>
    </source>
</evidence>
<dbReference type="RefSeq" id="WP_189081950.1">
    <property type="nucleotide sequence ID" value="NZ_BMMX01000035.1"/>
</dbReference>
<sequence>MADPVRAAGGVLWRPASSGGIEVCLVHRPLRQDWSLPKGKLDEDEHPLAAGVREVLEETGWRGRPEVRLPSVAYDLPDGRGKTVDFWLMRAAADQTPGPADPAEVDDVAWLPPAEAALRLSYPTDRAVLEHAVTLPPVTAVTALVRHAHAGERKKWVGNDALRPIDARGLAQAERIGAVVELIAPTRLFAAPPLRCKQTLEPLAGRLDLPIVADSAFAEPSTPDEAPARVKAAAARLSEVRDADRTAICSQGKVIPPLLASLHDEDDPQPYKTPKGAGWILAWSGDQLVASSRI</sequence>
<keyword evidence="4" id="KW-1185">Reference proteome</keyword>
<dbReference type="Proteomes" id="UP000656042">
    <property type="component" value="Unassembled WGS sequence"/>
</dbReference>
<dbReference type="SUPFAM" id="SSF55811">
    <property type="entry name" value="Nudix"/>
    <property type="match status" value="1"/>
</dbReference>
<keyword evidence="1 3" id="KW-0378">Hydrolase</keyword>
<dbReference type="Pfam" id="PF00300">
    <property type="entry name" value="His_Phos_1"/>
    <property type="match status" value="1"/>
</dbReference>
<comment type="caution">
    <text evidence="3">The sequence shown here is derived from an EMBL/GenBank/DDBJ whole genome shotgun (WGS) entry which is preliminary data.</text>
</comment>
<dbReference type="SUPFAM" id="SSF53254">
    <property type="entry name" value="Phosphoglycerate mutase-like"/>
    <property type="match status" value="1"/>
</dbReference>
<dbReference type="EMBL" id="BMMX01000035">
    <property type="protein sequence ID" value="GGL10965.1"/>
    <property type="molecule type" value="Genomic_DNA"/>
</dbReference>
<dbReference type="GO" id="GO:0006167">
    <property type="term" value="P:AMP biosynthetic process"/>
    <property type="evidence" value="ECO:0007669"/>
    <property type="project" value="TreeGrafter"/>
</dbReference>
<dbReference type="GO" id="GO:0004081">
    <property type="term" value="F:bis(5'-nucleosyl)-tetraphosphatase (asymmetrical) activity"/>
    <property type="evidence" value="ECO:0007669"/>
    <property type="project" value="TreeGrafter"/>
</dbReference>
<evidence type="ECO:0000313" key="3">
    <source>
        <dbReference type="EMBL" id="GGL10965.1"/>
    </source>
</evidence>